<dbReference type="EMBL" id="PRDK01000001">
    <property type="protein sequence ID" value="MBE8712509.1"/>
    <property type="molecule type" value="Genomic_DNA"/>
</dbReference>
<proteinExistence type="predicted"/>
<dbReference type="InterPro" id="IPR025586">
    <property type="entry name" value="PcfJ"/>
</dbReference>
<dbReference type="AlphaFoldDB" id="A0A928UWQ3"/>
<comment type="caution">
    <text evidence="1">The sequence shown here is derived from an EMBL/GenBank/DDBJ whole genome shotgun (WGS) entry which is preliminary data.</text>
</comment>
<evidence type="ECO:0000313" key="1">
    <source>
        <dbReference type="EMBL" id="MBE8712509.1"/>
    </source>
</evidence>
<evidence type="ECO:0000313" key="2">
    <source>
        <dbReference type="Proteomes" id="UP000616201"/>
    </source>
</evidence>
<name>A0A928UWQ3_9SPHI</name>
<evidence type="ECO:0008006" key="3">
    <source>
        <dbReference type="Google" id="ProtNLM"/>
    </source>
</evidence>
<dbReference type="RefSeq" id="WP_196934840.1">
    <property type="nucleotide sequence ID" value="NZ_MU158698.1"/>
</dbReference>
<gene>
    <name evidence="1" type="ORF">C4F49_02290</name>
</gene>
<dbReference type="Pfam" id="PF14284">
    <property type="entry name" value="PcfJ"/>
    <property type="match status" value="1"/>
</dbReference>
<organism evidence="1 2">
    <name type="scientific">Sphingobacterium hungaricum</name>
    <dbReference type="NCBI Taxonomy" id="2082723"/>
    <lineage>
        <taxon>Bacteria</taxon>
        <taxon>Pseudomonadati</taxon>
        <taxon>Bacteroidota</taxon>
        <taxon>Sphingobacteriia</taxon>
        <taxon>Sphingobacteriales</taxon>
        <taxon>Sphingobacteriaceae</taxon>
        <taxon>Sphingobacterium</taxon>
    </lineage>
</organism>
<dbReference type="Proteomes" id="UP000616201">
    <property type="component" value="Unassembled WGS sequence"/>
</dbReference>
<keyword evidence="2" id="KW-1185">Reference proteome</keyword>
<protein>
    <recommendedName>
        <fullName evidence="3">PcfJ-like protein</fullName>
    </recommendedName>
</protein>
<sequence length="422" mass="49730">MKPRTKLEFEVTDLSKSLLSYKEEIKQMAYDNISRLAFHTTKKYWCSICENSDSLSNLKANNYKCACGETLDLYQTRNRKWSESFYLGIAHVVGDFQIIRHFLVEISSRKDWRVELNIDENIQHFIKNDKTTIISRNNNNMNASTPRYGEMSIKKPSYYRKYCYYPTIYKYHKSSIFTNDLMMRGVSHLMTNTSFEDVANVISNPASETIIKSQRFDLFEFCQSNFGTINRFWKTVKLAIKNQYYPEDVKMWFDHLALLSSLNKDLLSPKYIFPLDLKSDHEKLVIRKRKIDSLREAETKRIQAKYDQEKYIEDKSRFFGLRFQEENISIKVLENVEEFIEQGDLFKHCVFTNEYYKKENSLILSAFHNNTPIETIEVSLKNFNIVQSRGLGNKASEHNSDIISLLSKNINAIKDRVIQKAI</sequence>
<accession>A0A928UWQ3</accession>
<reference evidence="1" key="1">
    <citation type="submission" date="2018-02" db="EMBL/GenBank/DDBJ databases">
        <authorList>
            <person name="Vasarhelyi B.M."/>
            <person name="Deshmukh S."/>
            <person name="Balint B."/>
            <person name="Kukolya J."/>
        </authorList>
    </citation>
    <scope>NUCLEOTIDE SEQUENCE</scope>
    <source>
        <strain evidence="1">KB22</strain>
    </source>
</reference>